<evidence type="ECO:0000256" key="11">
    <source>
        <dbReference type="ARBA" id="ARBA00022832"/>
    </source>
</evidence>
<dbReference type="InterPro" id="IPR011763">
    <property type="entry name" value="COA_CT_C"/>
</dbReference>
<dbReference type="Proteomes" id="UP000596739">
    <property type="component" value="Unassembled WGS sequence"/>
</dbReference>
<feature type="domain" description="CoA carboxyltransferase N-terminal" evidence="20">
    <location>
        <begin position="130"/>
        <end position="395"/>
    </location>
</feature>
<keyword evidence="18" id="KW-0479">Metal-binding</keyword>
<evidence type="ECO:0000256" key="16">
    <source>
        <dbReference type="ARBA" id="ARBA00049152"/>
    </source>
</evidence>
<evidence type="ECO:0000259" key="21">
    <source>
        <dbReference type="PROSITE" id="PS50989"/>
    </source>
</evidence>
<keyword evidence="11 17" id="KW-0276">Fatty acid metabolism</keyword>
<dbReference type="NCBIfam" id="NF004344">
    <property type="entry name" value="PRK05724.1"/>
    <property type="match status" value="1"/>
</dbReference>
<evidence type="ECO:0000256" key="9">
    <source>
        <dbReference type="ARBA" id="ARBA00022679"/>
    </source>
</evidence>
<dbReference type="PROSITE" id="PS50989">
    <property type="entry name" value="COA_CT_CTER"/>
    <property type="match status" value="1"/>
</dbReference>
<comment type="similarity">
    <text evidence="4">In the N-terminal section; belongs to the AccD/PCCB family.</text>
</comment>
<dbReference type="EMBL" id="JAENHN010000043">
    <property type="protein sequence ID" value="MBK1811989.1"/>
    <property type="molecule type" value="Genomic_DNA"/>
</dbReference>
<name>A0ABS1ERH0_9CLOT</name>
<dbReference type="PANTHER" id="PTHR42853:SF3">
    <property type="entry name" value="ACETYL-COENZYME A CARBOXYLASE CARBOXYL TRANSFERASE SUBUNIT ALPHA, CHLOROPLASTIC"/>
    <property type="match status" value="1"/>
</dbReference>
<keyword evidence="12 17" id="KW-0067">ATP-binding</keyword>
<evidence type="ECO:0000256" key="1">
    <source>
        <dbReference type="ARBA" id="ARBA00004496"/>
    </source>
</evidence>
<evidence type="ECO:0000256" key="18">
    <source>
        <dbReference type="HAMAP-Rule" id="MF_01395"/>
    </source>
</evidence>
<evidence type="ECO:0000256" key="5">
    <source>
        <dbReference type="ARBA" id="ARBA00011664"/>
    </source>
</evidence>
<keyword evidence="6 17" id="KW-0963">Cytoplasm</keyword>
<evidence type="ECO:0000313" key="22">
    <source>
        <dbReference type="EMBL" id="MBK1811989.1"/>
    </source>
</evidence>
<dbReference type="InterPro" id="IPR011762">
    <property type="entry name" value="COA_CT_N"/>
</dbReference>
<sequence>MSKRVLIANINEEVTEVINAFKKFNIETVVVYSIKDKSKKYVELSDFSVCVSLESTNEDIINNPNMLTAAQLYNVDYIYYYNEHTELIEKLKKTCKKMNIPMIQCPMEDINSEIERLNLRISSKRKPSSKSIKCSSCNEEIDKATLEEDLSICPKCNAHLRMNSADRLKLIFDEDYTLFDENLVSEDILDFPGYSEKLISLSQQLEVKEAVITGKGCISGIETCFGIMDYRFMMGSMGTVVGEKLVRMIEEATEEKLPIVIFTASGGARMQEGMLSLYQMARVVSAIELHHKSGLLYITVLTDPTMGGVSASFASIGDIIIAEKDANIGFAGKRVIKKTTNTVLPENFQKAEFLFEKGLVDILSDRREMKDILHKILTIHERKALDSNLTEVAIDIYKNYFKRKSLLSAWDVVKLARNNKRPNFKDYIDGMITDFIELHGDRQFGDDKAIVCGIGFLNNIPVTIICNAKGKNISENVLRNFGMAKPEGYRKVQRLVKEAEKFNRPIICLIDTPGADCGIDAEERGQSEAIANCIKTYSSIKAPIISVVIGEGGSGGALATGVGDYIFMLENAIYSVISPEGCASILFKDASKAKEASEHLNLTSDKLLDIGIIDDIIFEPINGAHTAPDETVNNVKNRIYNKLLELLKESNDELVRKRYLKFRRQGSLKLDTYKLKIVNQ</sequence>
<feature type="domain" description="Biotin carboxylation" evidence="19">
    <location>
        <begin position="1"/>
        <end position="680"/>
    </location>
</feature>
<dbReference type="NCBIfam" id="NF041504">
    <property type="entry name" value="AccA_sub"/>
    <property type="match status" value="1"/>
</dbReference>
<evidence type="ECO:0000256" key="4">
    <source>
        <dbReference type="ARBA" id="ARBA00010284"/>
    </source>
</evidence>
<evidence type="ECO:0000256" key="7">
    <source>
        <dbReference type="ARBA" id="ARBA00022516"/>
    </source>
</evidence>
<proteinExistence type="inferred from homology"/>
<dbReference type="Gene3D" id="3.90.226.10">
    <property type="entry name" value="2-enoyl-CoA Hydratase, Chain A, domain 1"/>
    <property type="match status" value="2"/>
</dbReference>
<evidence type="ECO:0000313" key="23">
    <source>
        <dbReference type="Proteomes" id="UP000596739"/>
    </source>
</evidence>
<evidence type="ECO:0000256" key="12">
    <source>
        <dbReference type="ARBA" id="ARBA00022840"/>
    </source>
</evidence>
<keyword evidence="13 17" id="KW-0443">Lipid metabolism</keyword>
<comment type="caution">
    <text evidence="18">Lacks conserved residue(s) required for the propagation of feature annotation.</text>
</comment>
<evidence type="ECO:0000256" key="3">
    <source>
        <dbReference type="ARBA" id="ARBA00006276"/>
    </source>
</evidence>
<accession>A0ABS1ERH0</accession>
<evidence type="ECO:0000256" key="10">
    <source>
        <dbReference type="ARBA" id="ARBA00022741"/>
    </source>
</evidence>
<evidence type="ECO:0000256" key="13">
    <source>
        <dbReference type="ARBA" id="ARBA00023098"/>
    </source>
</evidence>
<dbReference type="InterPro" id="IPR005481">
    <property type="entry name" value="BC-like_N"/>
</dbReference>
<dbReference type="SUPFAM" id="SSF52440">
    <property type="entry name" value="PreATP-grasp domain"/>
    <property type="match status" value="1"/>
</dbReference>
<dbReference type="PROSITE" id="PS50979">
    <property type="entry name" value="BC"/>
    <property type="match status" value="1"/>
</dbReference>
<dbReference type="Gene3D" id="3.40.50.20">
    <property type="match status" value="1"/>
</dbReference>
<evidence type="ECO:0000256" key="15">
    <source>
        <dbReference type="ARBA" id="ARBA00025280"/>
    </source>
</evidence>
<keyword evidence="14 17" id="KW-0275">Fatty acid biosynthesis</keyword>
<dbReference type="InterPro" id="IPR001095">
    <property type="entry name" value="Acetyl_CoA_COase_a_su"/>
</dbReference>
<comment type="caution">
    <text evidence="22">The sequence shown here is derived from an EMBL/GenBank/DDBJ whole genome shotgun (WGS) entry which is preliminary data.</text>
</comment>
<dbReference type="SUPFAM" id="SSF52096">
    <property type="entry name" value="ClpP/crotonase"/>
    <property type="match status" value="2"/>
</dbReference>
<reference evidence="23" key="1">
    <citation type="submission" date="2021-01" db="EMBL/GenBank/DDBJ databases">
        <title>Genome public.</title>
        <authorList>
            <person name="Liu C."/>
            <person name="Sun Q."/>
        </authorList>
    </citation>
    <scope>NUCLEOTIDE SEQUENCE [LARGE SCALE GENOMIC DNA]</scope>
    <source>
        <strain evidence="23">YIM B02505</strain>
    </source>
</reference>
<feature type="binding site" evidence="18">
    <location>
        <position position="95"/>
    </location>
    <ligand>
        <name>Zn(2+)</name>
        <dbReference type="ChEBI" id="CHEBI:29105"/>
    </ligand>
</feature>
<feature type="domain" description="CoA carboxyltransferase C-terminal" evidence="21">
    <location>
        <begin position="393"/>
        <end position="645"/>
    </location>
</feature>
<evidence type="ECO:0000256" key="17">
    <source>
        <dbReference type="HAMAP-Rule" id="MF_00823"/>
    </source>
</evidence>
<feature type="binding site" evidence="18">
    <location>
        <position position="153"/>
    </location>
    <ligand>
        <name>Zn(2+)</name>
        <dbReference type="ChEBI" id="CHEBI:29105"/>
    </ligand>
</feature>
<dbReference type="InterPro" id="IPR000438">
    <property type="entry name" value="Acetyl_CoA_COase_Trfase_b_su"/>
</dbReference>
<dbReference type="InterPro" id="IPR029045">
    <property type="entry name" value="ClpP/crotonase-like_dom_sf"/>
</dbReference>
<dbReference type="HAMAP" id="MF_00823">
    <property type="entry name" value="AcetylCoA_CT_alpha"/>
    <property type="match status" value="1"/>
</dbReference>
<comment type="function">
    <text evidence="17">Component of the acetyl coenzyme A carboxylase (ACC) complex. First, biotin carboxylase catalyzes the carboxylation of biotin on its carrier protein (BCCP) and then the CO(2) group is transferred by the carboxyltransferase to acetyl-CoA to form malonyl-CoA.</text>
</comment>
<dbReference type="PROSITE" id="PS50980">
    <property type="entry name" value="COA_CT_NTER"/>
    <property type="match status" value="1"/>
</dbReference>
<evidence type="ECO:0000256" key="2">
    <source>
        <dbReference type="ARBA" id="ARBA00004956"/>
    </source>
</evidence>
<dbReference type="GO" id="GO:0003989">
    <property type="term" value="F:acetyl-CoA carboxylase activity"/>
    <property type="evidence" value="ECO:0007669"/>
    <property type="project" value="UniProtKB-EC"/>
</dbReference>
<comment type="similarity">
    <text evidence="18">Belongs to the AccD/PCCB family.</text>
</comment>
<comment type="catalytic activity">
    <reaction evidence="16 17">
        <text>N(6)-carboxybiotinyl-L-lysyl-[protein] + acetyl-CoA = N(6)-biotinyl-L-lysyl-[protein] + malonyl-CoA</text>
        <dbReference type="Rhea" id="RHEA:54728"/>
        <dbReference type="Rhea" id="RHEA-COMP:10505"/>
        <dbReference type="Rhea" id="RHEA-COMP:10506"/>
        <dbReference type="ChEBI" id="CHEBI:57288"/>
        <dbReference type="ChEBI" id="CHEBI:57384"/>
        <dbReference type="ChEBI" id="CHEBI:83144"/>
        <dbReference type="ChEBI" id="CHEBI:83145"/>
        <dbReference type="EC" id="2.1.3.15"/>
    </reaction>
</comment>
<feature type="binding site" evidence="18">
    <location>
        <position position="156"/>
    </location>
    <ligand>
        <name>Zn(2+)</name>
        <dbReference type="ChEBI" id="CHEBI:29105"/>
    </ligand>
</feature>
<comment type="subunit">
    <text evidence="5">Acetyl-CoA carboxylase is a heterotetramer composed of biotin carboxyl carrier protein (AccB), biotin carboxylase (AccC) and two subunits of ACCase subunit beta/alpha.</text>
</comment>
<keyword evidence="18" id="KW-0862">Zinc</keyword>
<keyword evidence="8 22" id="KW-0436">Ligase</keyword>
<evidence type="ECO:0000259" key="20">
    <source>
        <dbReference type="PROSITE" id="PS50980"/>
    </source>
</evidence>
<dbReference type="InterPro" id="IPR011764">
    <property type="entry name" value="Biotin_carboxylation_dom"/>
</dbReference>
<evidence type="ECO:0000256" key="14">
    <source>
        <dbReference type="ARBA" id="ARBA00023160"/>
    </source>
</evidence>
<dbReference type="PANTHER" id="PTHR42853">
    <property type="entry name" value="ACETYL-COENZYME A CARBOXYLASE CARBOXYL TRANSFERASE SUBUNIT ALPHA"/>
    <property type="match status" value="1"/>
</dbReference>
<keyword evidence="18" id="KW-0863">Zinc-finger</keyword>
<keyword evidence="23" id="KW-1185">Reference proteome</keyword>
<dbReference type="PRINTS" id="PR01070">
    <property type="entry name" value="ACCCTRFRASEB"/>
</dbReference>
<comment type="similarity">
    <text evidence="17">Belongs to the AccA family.</text>
</comment>
<evidence type="ECO:0000256" key="6">
    <source>
        <dbReference type="ARBA" id="ARBA00022490"/>
    </source>
</evidence>
<dbReference type="EC" id="2.1.3.15" evidence="17"/>
<comment type="subunit">
    <text evidence="17">Acetyl-CoA carboxylase is a heterohexamer composed of biotin carboxyl carrier protein (AccB), biotin carboxylase (AccC) and two subunits each of ACCase subunit alpha (AccA) and ACCase subunit beta (AccD).</text>
</comment>
<comment type="similarity">
    <text evidence="3">In the C-terminal section; belongs to the AccA family.</text>
</comment>
<dbReference type="Pfam" id="PF00289">
    <property type="entry name" value="Biotin_carb_N"/>
    <property type="match status" value="1"/>
</dbReference>
<dbReference type="Pfam" id="PF03255">
    <property type="entry name" value="ACCA"/>
    <property type="match status" value="1"/>
</dbReference>
<dbReference type="InterPro" id="IPR016185">
    <property type="entry name" value="PreATP-grasp_dom_sf"/>
</dbReference>
<comment type="pathway">
    <text evidence="2 17">Lipid metabolism; malonyl-CoA biosynthesis; malonyl-CoA from acetyl-CoA: step 1/1.</text>
</comment>
<comment type="subcellular location">
    <subcellularLocation>
        <location evidence="1 17">Cytoplasm</location>
    </subcellularLocation>
</comment>
<dbReference type="RefSeq" id="WP_200270736.1">
    <property type="nucleotide sequence ID" value="NZ_JAENHN010000043.1"/>
</dbReference>
<dbReference type="NCBIfam" id="TIGR00513">
    <property type="entry name" value="accA"/>
    <property type="match status" value="1"/>
</dbReference>
<comment type="function">
    <text evidence="15 18">Component of the acetyl coenzyme A carboxylase (ACC) complex. Biotin carboxylase (BC) catalyzes the carboxylation of biotin on its carrier protein (BCCP) and then the CO(2) group is transferred by the transcarboxylase to acetyl-CoA to form malonyl-CoA.</text>
</comment>
<organism evidence="22 23">
    <name type="scientific">Clostridium yunnanense</name>
    <dbReference type="NCBI Taxonomy" id="2800325"/>
    <lineage>
        <taxon>Bacteria</taxon>
        <taxon>Bacillati</taxon>
        <taxon>Bacillota</taxon>
        <taxon>Clostridia</taxon>
        <taxon>Eubacteriales</taxon>
        <taxon>Clostridiaceae</taxon>
        <taxon>Clostridium</taxon>
    </lineage>
</organism>
<evidence type="ECO:0000259" key="19">
    <source>
        <dbReference type="PROSITE" id="PS50979"/>
    </source>
</evidence>
<protein>
    <recommendedName>
        <fullName evidence="17 18">Multifunctional fusion protein</fullName>
    </recommendedName>
    <domain>
        <recommendedName>
            <fullName evidence="17">Acetyl-coenzyme A carboxylase carboxyl transferase subunit alpha</fullName>
            <shortName evidence="17">ACCase subunit alpha</shortName>
            <shortName evidence="17">Acetyl-CoA carboxylase carboxyltransferase subunit alpha</shortName>
            <ecNumber evidence="17">2.1.3.15</ecNumber>
        </recommendedName>
    </domain>
    <domain>
        <recommendedName>
            <fullName evidence="18">Acetyl-coenzyme A carboxylase carboxyl transferase subunit beta</fullName>
            <shortName evidence="18">ACCase subunit beta</shortName>
            <shortName evidence="18">Acetyl-CoA carboxylase carboxyltransferase subunit beta</shortName>
        </recommendedName>
    </domain>
</protein>
<gene>
    <name evidence="17" type="primary">accA</name>
    <name evidence="18" type="synonym">accD</name>
    <name evidence="22" type="ORF">JHL18_15310</name>
</gene>
<keyword evidence="7 17" id="KW-0444">Lipid biosynthesis</keyword>
<evidence type="ECO:0000256" key="8">
    <source>
        <dbReference type="ARBA" id="ARBA00022598"/>
    </source>
</evidence>
<keyword evidence="10 17" id="KW-0547">Nucleotide-binding</keyword>
<keyword evidence="9 17" id="KW-0808">Transferase</keyword>
<feature type="binding site" evidence="18">
    <location>
        <position position="105"/>
    </location>
    <ligand>
        <name>Zn(2+)</name>
        <dbReference type="ChEBI" id="CHEBI:29105"/>
    </ligand>
</feature>
<dbReference type="HAMAP" id="MF_01395">
    <property type="entry name" value="AcetylCoA_CT_beta"/>
    <property type="match status" value="1"/>
</dbReference>
<comment type="cofactor">
    <cofactor evidence="18">
        <name>Zn(2+)</name>
        <dbReference type="ChEBI" id="CHEBI:29105"/>
    </cofactor>
    <text evidence="18">Binds 1 zinc ion per subunit.</text>
</comment>